<proteinExistence type="inferred from homology"/>
<dbReference type="InterPro" id="IPR037004">
    <property type="entry name" value="Exonuc_VII_ssu_sf"/>
</dbReference>
<dbReference type="HAMAP" id="MF_00337">
    <property type="entry name" value="Exonuc_7_S"/>
    <property type="match status" value="1"/>
</dbReference>
<evidence type="ECO:0000256" key="1">
    <source>
        <dbReference type="ARBA" id="ARBA00009998"/>
    </source>
</evidence>
<dbReference type="Proteomes" id="UP000189464">
    <property type="component" value="Chromosome"/>
</dbReference>
<comment type="subcellular location">
    <subcellularLocation>
        <location evidence="6">Cytoplasm</location>
    </subcellularLocation>
</comment>
<comment type="function">
    <text evidence="6">Bidirectionally degrades single-stranded DNA into large acid-insoluble oligonucleotides, which are then degraded further into small acid-soluble oligonucleotides.</text>
</comment>
<dbReference type="GO" id="GO:0005829">
    <property type="term" value="C:cytosol"/>
    <property type="evidence" value="ECO:0007669"/>
    <property type="project" value="TreeGrafter"/>
</dbReference>
<evidence type="ECO:0000256" key="5">
    <source>
        <dbReference type="ARBA" id="ARBA00022839"/>
    </source>
</evidence>
<dbReference type="PANTHER" id="PTHR34137">
    <property type="entry name" value="EXODEOXYRIBONUCLEASE 7 SMALL SUBUNIT"/>
    <property type="match status" value="1"/>
</dbReference>
<dbReference type="KEGG" id="dfg:B0537_05065"/>
<evidence type="ECO:0000256" key="6">
    <source>
        <dbReference type="HAMAP-Rule" id="MF_00337"/>
    </source>
</evidence>
<dbReference type="STRING" id="1833852.B0537_05065"/>
<keyword evidence="5 6" id="KW-0269">Exonuclease</keyword>
<dbReference type="OrthoDB" id="9798666at2"/>
<sequence>MGAEKQTFEEALARLEEVVRELEGNQLPLDRALELFAEGISLSKYCNGCLEQAEQKIQLLMADGQLKDAPAELIGGNQ</sequence>
<accession>A0A1S6IUQ6</accession>
<dbReference type="InterPro" id="IPR003761">
    <property type="entry name" value="Exonuc_VII_S"/>
</dbReference>
<name>A0A1S6IUQ6_9FIRM</name>
<dbReference type="GO" id="GO:0008855">
    <property type="term" value="F:exodeoxyribonuclease VII activity"/>
    <property type="evidence" value="ECO:0007669"/>
    <property type="project" value="UniProtKB-UniRule"/>
</dbReference>
<comment type="catalytic activity">
    <reaction evidence="6">
        <text>Exonucleolytic cleavage in either 5'- to 3'- or 3'- to 5'-direction to yield nucleoside 5'-phosphates.</text>
        <dbReference type="EC" id="3.1.11.6"/>
    </reaction>
</comment>
<dbReference type="SUPFAM" id="SSF116842">
    <property type="entry name" value="XseB-like"/>
    <property type="match status" value="1"/>
</dbReference>
<protein>
    <recommendedName>
        <fullName evidence="6">Exodeoxyribonuclease 7 small subunit</fullName>
        <ecNumber evidence="6">3.1.11.6</ecNumber>
    </recommendedName>
    <alternativeName>
        <fullName evidence="6">Exodeoxyribonuclease VII small subunit</fullName>
        <shortName evidence="6">Exonuclease VII small subunit</shortName>
    </alternativeName>
</protein>
<dbReference type="EMBL" id="CP019698">
    <property type="protein sequence ID" value="AQS58511.1"/>
    <property type="molecule type" value="Genomic_DNA"/>
</dbReference>
<dbReference type="RefSeq" id="WP_077713464.1">
    <property type="nucleotide sequence ID" value="NZ_CP019698.1"/>
</dbReference>
<dbReference type="Pfam" id="PF02609">
    <property type="entry name" value="Exonuc_VII_S"/>
    <property type="match status" value="1"/>
</dbReference>
<keyword evidence="3 6" id="KW-0540">Nuclease</keyword>
<dbReference type="GO" id="GO:0006308">
    <property type="term" value="P:DNA catabolic process"/>
    <property type="evidence" value="ECO:0007669"/>
    <property type="project" value="UniProtKB-UniRule"/>
</dbReference>
<keyword evidence="2 6" id="KW-0963">Cytoplasm</keyword>
<dbReference type="PANTHER" id="PTHR34137:SF1">
    <property type="entry name" value="EXODEOXYRIBONUCLEASE 7 SMALL SUBUNIT"/>
    <property type="match status" value="1"/>
</dbReference>
<evidence type="ECO:0000256" key="3">
    <source>
        <dbReference type="ARBA" id="ARBA00022722"/>
    </source>
</evidence>
<dbReference type="AlphaFoldDB" id="A0A1S6IUQ6"/>
<gene>
    <name evidence="6" type="primary">xseB</name>
    <name evidence="7" type="ORF">B0537_05065</name>
</gene>
<reference evidence="7 8" key="1">
    <citation type="journal article" date="2016" name="Int. J. Syst. Evol. Microbiol.">
        <title>Desulfotomaculum ferrireducens sp. nov., a moderately thermophilic sulfate-reducing and dissimilatory Fe(III)-reducing bacterium isolated from compost.</title>
        <authorList>
            <person name="Yang G."/>
            <person name="Guo J."/>
            <person name="Zhuang L."/>
            <person name="Yuan Y."/>
            <person name="Zhou S."/>
        </authorList>
    </citation>
    <scope>NUCLEOTIDE SEQUENCE [LARGE SCALE GENOMIC DNA]</scope>
    <source>
        <strain evidence="7 8">GSS09</strain>
    </source>
</reference>
<evidence type="ECO:0000256" key="4">
    <source>
        <dbReference type="ARBA" id="ARBA00022801"/>
    </source>
</evidence>
<evidence type="ECO:0000313" key="7">
    <source>
        <dbReference type="EMBL" id="AQS58511.1"/>
    </source>
</evidence>
<comment type="similarity">
    <text evidence="1 6">Belongs to the XseB family.</text>
</comment>
<dbReference type="GO" id="GO:0009318">
    <property type="term" value="C:exodeoxyribonuclease VII complex"/>
    <property type="evidence" value="ECO:0007669"/>
    <property type="project" value="UniProtKB-UniRule"/>
</dbReference>
<keyword evidence="4 6" id="KW-0378">Hydrolase</keyword>
<dbReference type="Gene3D" id="1.10.287.1040">
    <property type="entry name" value="Exonuclease VII, small subunit"/>
    <property type="match status" value="1"/>
</dbReference>
<evidence type="ECO:0000256" key="2">
    <source>
        <dbReference type="ARBA" id="ARBA00022490"/>
    </source>
</evidence>
<comment type="subunit">
    <text evidence="6">Heterooligomer composed of large and small subunits.</text>
</comment>
<organism evidence="7 8">
    <name type="scientific">Desulforamulus ferrireducens</name>
    <dbReference type="NCBI Taxonomy" id="1833852"/>
    <lineage>
        <taxon>Bacteria</taxon>
        <taxon>Bacillati</taxon>
        <taxon>Bacillota</taxon>
        <taxon>Clostridia</taxon>
        <taxon>Eubacteriales</taxon>
        <taxon>Peptococcaceae</taxon>
        <taxon>Desulforamulus</taxon>
    </lineage>
</organism>
<dbReference type="EC" id="3.1.11.6" evidence="6"/>
<evidence type="ECO:0000313" key="8">
    <source>
        <dbReference type="Proteomes" id="UP000189464"/>
    </source>
</evidence>
<dbReference type="NCBIfam" id="TIGR01280">
    <property type="entry name" value="xseB"/>
    <property type="match status" value="1"/>
</dbReference>
<keyword evidence="8" id="KW-1185">Reference proteome</keyword>